<comment type="caution">
    <text evidence="2">The sequence shown here is derived from an EMBL/GenBank/DDBJ whole genome shotgun (WGS) entry which is preliminary data.</text>
</comment>
<dbReference type="Pfam" id="PF04321">
    <property type="entry name" value="RmlD_sub_bind"/>
    <property type="match status" value="1"/>
</dbReference>
<protein>
    <recommendedName>
        <fullName evidence="1">RmlD-like substrate binding domain-containing protein</fullName>
    </recommendedName>
</protein>
<dbReference type="Gene3D" id="3.40.50.720">
    <property type="entry name" value="NAD(P)-binding Rossmann-like Domain"/>
    <property type="match status" value="1"/>
</dbReference>
<reference evidence="2" key="1">
    <citation type="journal article" date="2015" name="Nature">
        <title>Complex archaea that bridge the gap between prokaryotes and eukaryotes.</title>
        <authorList>
            <person name="Spang A."/>
            <person name="Saw J.H."/>
            <person name="Jorgensen S.L."/>
            <person name="Zaremba-Niedzwiedzka K."/>
            <person name="Martijn J."/>
            <person name="Lind A.E."/>
            <person name="van Eijk R."/>
            <person name="Schleper C."/>
            <person name="Guy L."/>
            <person name="Ettema T.J."/>
        </authorList>
    </citation>
    <scope>NUCLEOTIDE SEQUENCE</scope>
</reference>
<dbReference type="InterPro" id="IPR036291">
    <property type="entry name" value="NAD(P)-bd_dom_sf"/>
</dbReference>
<dbReference type="Gene3D" id="3.90.25.10">
    <property type="entry name" value="UDP-galactose 4-epimerase, domain 1"/>
    <property type="match status" value="1"/>
</dbReference>
<name>A0A0F9TT80_9ZZZZ</name>
<dbReference type="SUPFAM" id="SSF51735">
    <property type="entry name" value="NAD(P)-binding Rossmann-fold domains"/>
    <property type="match status" value="1"/>
</dbReference>
<dbReference type="NCBIfam" id="TIGR01214">
    <property type="entry name" value="rmlD"/>
    <property type="match status" value="1"/>
</dbReference>
<dbReference type="PANTHER" id="PTHR10491">
    <property type="entry name" value="DTDP-4-DEHYDRORHAMNOSE REDUCTASE"/>
    <property type="match status" value="1"/>
</dbReference>
<accession>A0A0F9TT80</accession>
<sequence length="293" mass="31814">MKLLVTGRNGQVAQSLASLHQPGVEVIALGRPTLDITDRATIARAIATHQPDVIVSAAAYTAVDKAEADEAAAFAANRDGAKNVAAAAFTAALPVIHLSTDYVFPGDKEAPYTEADPTGPKSVYGRSKLAGEVAVREANPRSTILRTAWVYSPYGGNFLKTMLRISTEREMLRVVADQYGTPTYALDIAEAIVVVARHMMEEPQQQNWQGIFHMVSEGETTWAGFAEEIFCQSAARGGPYARVEPINTEAYPTPARRPANSRLDTARFRQVFEHELPAWRNGVARCLDALASE</sequence>
<feature type="domain" description="RmlD-like substrate binding" evidence="1">
    <location>
        <begin position="1"/>
        <end position="290"/>
    </location>
</feature>
<evidence type="ECO:0000259" key="1">
    <source>
        <dbReference type="Pfam" id="PF04321"/>
    </source>
</evidence>
<organism evidence="2">
    <name type="scientific">marine sediment metagenome</name>
    <dbReference type="NCBI Taxonomy" id="412755"/>
    <lineage>
        <taxon>unclassified sequences</taxon>
        <taxon>metagenomes</taxon>
        <taxon>ecological metagenomes</taxon>
    </lineage>
</organism>
<dbReference type="CDD" id="cd05254">
    <property type="entry name" value="dTDP_HR_like_SDR_e"/>
    <property type="match status" value="1"/>
</dbReference>
<proteinExistence type="predicted"/>
<dbReference type="EMBL" id="LAZR01000267">
    <property type="protein sequence ID" value="KKN78167.1"/>
    <property type="molecule type" value="Genomic_DNA"/>
</dbReference>
<dbReference type="AlphaFoldDB" id="A0A0F9TT80"/>
<evidence type="ECO:0000313" key="2">
    <source>
        <dbReference type="EMBL" id="KKN78167.1"/>
    </source>
</evidence>
<dbReference type="InterPro" id="IPR029903">
    <property type="entry name" value="RmlD-like-bd"/>
</dbReference>
<dbReference type="PANTHER" id="PTHR10491:SF4">
    <property type="entry name" value="METHIONINE ADENOSYLTRANSFERASE 2 SUBUNIT BETA"/>
    <property type="match status" value="1"/>
</dbReference>
<dbReference type="InterPro" id="IPR005913">
    <property type="entry name" value="dTDP_dehydrorham_reduct"/>
</dbReference>
<gene>
    <name evidence="2" type="ORF">LCGC14_0352680</name>
</gene>